<feature type="region of interest" description="Disordered" evidence="1">
    <location>
        <begin position="30"/>
        <end position="62"/>
    </location>
</feature>
<feature type="non-terminal residue" evidence="2">
    <location>
        <position position="62"/>
    </location>
</feature>
<dbReference type="Proteomes" id="UP001595978">
    <property type="component" value="Unassembled WGS sequence"/>
</dbReference>
<evidence type="ECO:0000313" key="3">
    <source>
        <dbReference type="Proteomes" id="UP001595978"/>
    </source>
</evidence>
<evidence type="ECO:0000313" key="2">
    <source>
        <dbReference type="EMBL" id="MFC5541584.1"/>
    </source>
</evidence>
<name>A0ABW0RBJ9_9BACL</name>
<reference evidence="3" key="1">
    <citation type="journal article" date="2019" name="Int. J. Syst. Evol. Microbiol.">
        <title>The Global Catalogue of Microorganisms (GCM) 10K type strain sequencing project: providing services to taxonomists for standard genome sequencing and annotation.</title>
        <authorList>
            <consortium name="The Broad Institute Genomics Platform"/>
            <consortium name="The Broad Institute Genome Sequencing Center for Infectious Disease"/>
            <person name="Wu L."/>
            <person name="Ma J."/>
        </authorList>
    </citation>
    <scope>NUCLEOTIDE SEQUENCE [LARGE SCALE GENOMIC DNA]</scope>
    <source>
        <strain evidence="3">CCUG 56331</strain>
    </source>
</reference>
<gene>
    <name evidence="2" type="ORF">ACFPOH_07380</name>
</gene>
<keyword evidence="3" id="KW-1185">Reference proteome</keyword>
<feature type="compositionally biased region" description="Basic and acidic residues" evidence="1">
    <location>
        <begin position="45"/>
        <end position="62"/>
    </location>
</feature>
<evidence type="ECO:0000256" key="1">
    <source>
        <dbReference type="SAM" id="MobiDB-lite"/>
    </source>
</evidence>
<proteinExistence type="predicted"/>
<comment type="caution">
    <text evidence="2">The sequence shown here is derived from an EMBL/GenBank/DDBJ whole genome shotgun (WGS) entry which is preliminary data.</text>
</comment>
<protein>
    <submittedName>
        <fullName evidence="2">Uncharacterized protein</fullName>
    </submittedName>
</protein>
<organism evidence="2 3">
    <name type="scientific">Ureibacillus suwonensis</name>
    <dbReference type="NCBI Taxonomy" id="313007"/>
    <lineage>
        <taxon>Bacteria</taxon>
        <taxon>Bacillati</taxon>
        <taxon>Bacillota</taxon>
        <taxon>Bacilli</taxon>
        <taxon>Bacillales</taxon>
        <taxon>Caryophanaceae</taxon>
        <taxon>Ureibacillus</taxon>
    </lineage>
</organism>
<accession>A0ABW0RBJ9</accession>
<sequence length="62" mass="6858">MKKPFYKRWWFIALVIVFVIALIGSLSGGDEKEVADDADNASAPAEDKNAVEEENKETDVAD</sequence>
<dbReference type="EMBL" id="JBHSNQ010000058">
    <property type="protein sequence ID" value="MFC5541584.1"/>
    <property type="molecule type" value="Genomic_DNA"/>
</dbReference>